<keyword evidence="2" id="KW-1185">Reference proteome</keyword>
<proteinExistence type="predicted"/>
<dbReference type="STRING" id="171383.AKJ31_03575"/>
<dbReference type="InterPro" id="IPR036388">
    <property type="entry name" value="WH-like_DNA-bd_sf"/>
</dbReference>
<gene>
    <name evidence="1" type="ORF">AKJ31_03575</name>
</gene>
<accession>A0A0M0I571</accession>
<dbReference type="RefSeq" id="WP_053407703.1">
    <property type="nucleotide sequence ID" value="NZ_LHPI01000001.1"/>
</dbReference>
<dbReference type="PATRIC" id="fig|171383.3.peg.739"/>
<evidence type="ECO:0000313" key="1">
    <source>
        <dbReference type="EMBL" id="KOO09444.1"/>
    </source>
</evidence>
<evidence type="ECO:0008006" key="3">
    <source>
        <dbReference type="Google" id="ProtNLM"/>
    </source>
</evidence>
<sequence>MAQSSASTQQGSTQSPMSIAVITGDIVDSTKLSREEFDMIMYGLQSALATIKSGNDQNDFYNKRGDAFQVIIHDYHNALRYALYLRTYLKSIKKHFDCRLSIAIAREPNLRFHVESSMGEAFTLSGRGIESMNDERLLIQTDQAANIANRSLELIVKFIDKQITGLTSRQCEVLVPLLASQAKIQQKELAKMLNITEGTISSSLKRSEWGLIAESIELFEQMMQG</sequence>
<dbReference type="AlphaFoldDB" id="A0A0M0I571"/>
<dbReference type="OrthoDB" id="7064118at2"/>
<evidence type="ECO:0000313" key="2">
    <source>
        <dbReference type="Proteomes" id="UP000037530"/>
    </source>
</evidence>
<dbReference type="Proteomes" id="UP000037530">
    <property type="component" value="Unassembled WGS sequence"/>
</dbReference>
<reference evidence="2" key="1">
    <citation type="submission" date="2015-08" db="EMBL/GenBank/DDBJ databases">
        <title>Vibrio galatheae sp. nov., a novel member of the Vibrionaceae family isolated from the Solomon Islands.</title>
        <authorList>
            <person name="Giubergia S."/>
            <person name="Machado H."/>
            <person name="Mateiu R.V."/>
            <person name="Gram L."/>
        </authorList>
    </citation>
    <scope>NUCLEOTIDE SEQUENCE [LARGE SCALE GENOMIC DNA]</scope>
    <source>
        <strain evidence="2">DSM 19134</strain>
    </source>
</reference>
<organism evidence="1 2">
    <name type="scientific">Vibrio hepatarius</name>
    <dbReference type="NCBI Taxonomy" id="171383"/>
    <lineage>
        <taxon>Bacteria</taxon>
        <taxon>Pseudomonadati</taxon>
        <taxon>Pseudomonadota</taxon>
        <taxon>Gammaproteobacteria</taxon>
        <taxon>Vibrionales</taxon>
        <taxon>Vibrionaceae</taxon>
        <taxon>Vibrio</taxon>
        <taxon>Vibrio oreintalis group</taxon>
    </lineage>
</organism>
<comment type="caution">
    <text evidence="1">The sequence shown here is derived from an EMBL/GenBank/DDBJ whole genome shotgun (WGS) entry which is preliminary data.</text>
</comment>
<dbReference type="Gene3D" id="1.10.10.10">
    <property type="entry name" value="Winged helix-like DNA-binding domain superfamily/Winged helix DNA-binding domain"/>
    <property type="match status" value="1"/>
</dbReference>
<protein>
    <recommendedName>
        <fullName evidence="3">RNA polymerase subunit sigma-70</fullName>
    </recommendedName>
</protein>
<dbReference type="EMBL" id="LHPI01000001">
    <property type="protein sequence ID" value="KOO09444.1"/>
    <property type="molecule type" value="Genomic_DNA"/>
</dbReference>
<name>A0A0M0I571_9VIBR</name>